<dbReference type="Pfam" id="PF01408">
    <property type="entry name" value="GFO_IDH_MocA"/>
    <property type="match status" value="1"/>
</dbReference>
<dbReference type="SUPFAM" id="SSF51735">
    <property type="entry name" value="NAD(P)-binding Rossmann-fold domains"/>
    <property type="match status" value="1"/>
</dbReference>
<feature type="domain" description="GFO/IDH/MocA-like oxidoreductase" evidence="2">
    <location>
        <begin position="155"/>
        <end position="217"/>
    </location>
</feature>
<dbReference type="AlphaFoldDB" id="A0A1V5MHA5"/>
<evidence type="ECO:0000313" key="3">
    <source>
        <dbReference type="EMBL" id="OPZ92618.1"/>
    </source>
</evidence>
<dbReference type="InterPro" id="IPR055170">
    <property type="entry name" value="GFO_IDH_MocA-like_dom"/>
</dbReference>
<gene>
    <name evidence="3" type="primary">ligC_1</name>
    <name evidence="3" type="ORF">BWY73_00715</name>
</gene>
<dbReference type="PANTHER" id="PTHR43377">
    <property type="entry name" value="BILIVERDIN REDUCTASE A"/>
    <property type="match status" value="1"/>
</dbReference>
<comment type="caution">
    <text evidence="3">The sequence shown here is derived from an EMBL/GenBank/DDBJ whole genome shotgun (WGS) entry which is preliminary data.</text>
</comment>
<accession>A0A1V5MHA5</accession>
<evidence type="ECO:0000259" key="2">
    <source>
        <dbReference type="Pfam" id="PF22725"/>
    </source>
</evidence>
<dbReference type="InterPro" id="IPR036291">
    <property type="entry name" value="NAD(P)-bd_dom_sf"/>
</dbReference>
<dbReference type="Pfam" id="PF22725">
    <property type="entry name" value="GFO_IDH_MocA_C3"/>
    <property type="match status" value="1"/>
</dbReference>
<dbReference type="Gene3D" id="3.30.360.10">
    <property type="entry name" value="Dihydrodipicolinate Reductase, domain 2"/>
    <property type="match status" value="1"/>
</dbReference>
<dbReference type="EMBL" id="MWAK01000081">
    <property type="protein sequence ID" value="OPZ92618.1"/>
    <property type="molecule type" value="Genomic_DNA"/>
</dbReference>
<name>A0A1V5MHA5_UNCT6</name>
<organism evidence="3">
    <name type="scientific">candidate division TA06 bacterium ADurb.Bin417</name>
    <dbReference type="NCBI Taxonomy" id="1852828"/>
    <lineage>
        <taxon>Bacteria</taxon>
        <taxon>Bacteria division TA06</taxon>
    </lineage>
</organism>
<protein>
    <submittedName>
        <fullName evidence="3">4-carboxy-2-hydroxymuconate-6-semialdehyde dehydrogenase</fullName>
        <ecNumber evidence="3">1.1.1.312</ecNumber>
    </submittedName>
</protein>
<dbReference type="InterPro" id="IPR000683">
    <property type="entry name" value="Gfo/Idh/MocA-like_OxRdtase_N"/>
</dbReference>
<dbReference type="Proteomes" id="UP000485484">
    <property type="component" value="Unassembled WGS sequence"/>
</dbReference>
<dbReference type="GO" id="GO:0000166">
    <property type="term" value="F:nucleotide binding"/>
    <property type="evidence" value="ECO:0007669"/>
    <property type="project" value="InterPro"/>
</dbReference>
<evidence type="ECO:0000259" key="1">
    <source>
        <dbReference type="Pfam" id="PF01408"/>
    </source>
</evidence>
<dbReference type="PANTHER" id="PTHR43377:SF1">
    <property type="entry name" value="BILIVERDIN REDUCTASE A"/>
    <property type="match status" value="1"/>
</dbReference>
<dbReference type="InterPro" id="IPR051450">
    <property type="entry name" value="Gfo/Idh/MocA_Oxidoreductases"/>
</dbReference>
<reference evidence="3" key="1">
    <citation type="submission" date="2017-02" db="EMBL/GenBank/DDBJ databases">
        <title>Delving into the versatile metabolic prowess of the omnipresent phylum Bacteroidetes.</title>
        <authorList>
            <person name="Nobu M.K."/>
            <person name="Mei R."/>
            <person name="Narihiro T."/>
            <person name="Kuroda K."/>
            <person name="Liu W.-T."/>
        </authorList>
    </citation>
    <scope>NUCLEOTIDE SEQUENCE</scope>
    <source>
        <strain evidence="3">ADurb.Bin417</strain>
    </source>
</reference>
<keyword evidence="3" id="KW-0560">Oxidoreductase</keyword>
<dbReference type="Gene3D" id="3.40.50.720">
    <property type="entry name" value="NAD(P)-binding Rossmann-like Domain"/>
    <property type="match status" value="1"/>
</dbReference>
<feature type="domain" description="Gfo/Idh/MocA-like oxidoreductase N-terminal" evidence="1">
    <location>
        <begin position="2"/>
        <end position="118"/>
    </location>
</feature>
<proteinExistence type="predicted"/>
<dbReference type="EC" id="1.1.1.312" evidence="3"/>
<dbReference type="GO" id="GO:0050606">
    <property type="term" value="F:4-carboxy-2-hydroxymuconate semialdehyde hemiacetal dehydrogenase activity"/>
    <property type="evidence" value="ECO:0007669"/>
    <property type="project" value="UniProtKB-EC"/>
</dbReference>
<dbReference type="SUPFAM" id="SSF55347">
    <property type="entry name" value="Glyceraldehyde-3-phosphate dehydrogenase-like, C-terminal domain"/>
    <property type="match status" value="1"/>
</dbReference>
<sequence length="324" mass="35680">MIKVAVVGAGHMGSGHIRAYRACAGARLRYVCEPEEARGRSAAEAAGAGWAADYRQVIDQVDAVSVAVPTNLHFRVASDFLAAGKAVLLEKPIADRLEDAEALVRMSRERGAVLQVGHIERFNPAVRELRRRLRDPRYLEIHRLGTFKGRGVEVSVVSDLMIHDIDLALDLVDRPLLEVSALGMAAFTATPDIATGRLVFEGGRVANLTASRISDKSLRKVRVFEMDCYWSLDCEHRELVCYRKRPESDWRGKARPTLADLISREVLAVEAADPLQRELESFLTAVREGGQPEVTGEDGRRALEVALQIEKSIANNQPVSSGFS</sequence>